<geneLocation type="plasmid" evidence="1">
    <name>pJB37</name>
</geneLocation>
<protein>
    <submittedName>
        <fullName evidence="1">Uncharacterized protein</fullName>
    </submittedName>
</protein>
<accession>A0A1V0M5T4</accession>
<name>A0A1V0M5T4_PSEAI</name>
<keyword evidence="1" id="KW-0614">Plasmid</keyword>
<gene>
    <name evidence="2" type="ORF">GUL26_26905</name>
</gene>
<dbReference type="RefSeq" id="WP_010792546.1">
    <property type="nucleotide sequence ID" value="NZ_CAADPS010000204.1"/>
</dbReference>
<organism evidence="1">
    <name type="scientific">Pseudomonas aeruginosa</name>
    <dbReference type="NCBI Taxonomy" id="287"/>
    <lineage>
        <taxon>Bacteria</taxon>
        <taxon>Pseudomonadati</taxon>
        <taxon>Pseudomonadota</taxon>
        <taxon>Gammaproteobacteria</taxon>
        <taxon>Pseudomonadales</taxon>
        <taxon>Pseudomonadaceae</taxon>
        <taxon>Pseudomonas</taxon>
    </lineage>
</organism>
<sequence>MSRNQLSLRRFRFHDALITSPVELSWRGRLLRVIDACFDGIYGSLHPEVLVVGNDVLVSLALALHLAECGFEVLISPDNLDIESWPNPHYSANNLAIFSTWTDEMAEVLGSRFGKGFEVASIASAIGALCEGCKQTGRVSIIKDTALQSDRGFCRGAPGKHLLFPLRPDIRQQAGLHPFWKVITARLPSIQFNHRELEFVSTGLVVLTSHPSRFLHPEASTCSRVGQARVSVTDVSEKGRHNDLRTALALRIT</sequence>
<evidence type="ECO:0000313" key="2">
    <source>
        <dbReference type="EMBL" id="MZZ15898.1"/>
    </source>
</evidence>
<dbReference type="EMBL" id="KY494864">
    <property type="protein sequence ID" value="ARD70232.1"/>
    <property type="molecule type" value="Genomic_DNA"/>
</dbReference>
<proteinExistence type="predicted"/>
<dbReference type="GeneID" id="42592602"/>
<dbReference type="Proteomes" id="UP000644192">
    <property type="component" value="Unassembled WGS sequence"/>
</dbReference>
<reference evidence="2" key="2">
    <citation type="submission" date="2020-01" db="EMBL/GenBank/DDBJ databases">
        <title>Bacteria Cultured from War Wounds Associated with the Conflict in Eastern Ukraine.</title>
        <authorList>
            <person name="Snesrud E."/>
            <person name="Galac M.R."/>
            <person name="Mc Gann P."/>
            <person name="Valentine K."/>
            <person name="Viacheslav K."/>
        </authorList>
    </citation>
    <scope>NUCLEOTIDE SEQUENCE</scope>
    <source>
        <strain evidence="2">VNMU148</strain>
    </source>
</reference>
<dbReference type="AlphaFoldDB" id="A0A1V0M5T4"/>
<evidence type="ECO:0000313" key="1">
    <source>
        <dbReference type="EMBL" id="ARD70232.1"/>
    </source>
</evidence>
<reference evidence="1" key="1">
    <citation type="submission" date="2017-01" db="EMBL/GenBank/DDBJ databases">
        <title>Complete nucleotide sequence of an IncP-2 blaVIM-2-harboring megaplasmid from Pseudomonas aeruginosa.</title>
        <authorList>
            <person name="Botelho J."/>
            <person name="Grosso F."/>
            <person name="Mabrouk A."/>
            <person name="Peixe L."/>
        </authorList>
    </citation>
    <scope>NUCLEOTIDE SEQUENCE</scope>
    <source>
        <strain evidence="1">FFUP_PS_37</strain>
        <plasmid evidence="1">pJB37</plasmid>
    </source>
</reference>
<dbReference type="EMBL" id="WXZT01000024">
    <property type="protein sequence ID" value="MZZ15898.1"/>
    <property type="molecule type" value="Genomic_DNA"/>
</dbReference>